<keyword evidence="3" id="KW-1185">Reference proteome</keyword>
<evidence type="ECO:0000256" key="1">
    <source>
        <dbReference type="SAM" id="MobiDB-lite"/>
    </source>
</evidence>
<evidence type="ECO:0000313" key="2">
    <source>
        <dbReference type="EMBL" id="KAF2422463.1"/>
    </source>
</evidence>
<reference evidence="2" key="1">
    <citation type="journal article" date="2020" name="Stud. Mycol.">
        <title>101 Dothideomycetes genomes: a test case for predicting lifestyles and emergence of pathogens.</title>
        <authorList>
            <person name="Haridas S."/>
            <person name="Albert R."/>
            <person name="Binder M."/>
            <person name="Bloem J."/>
            <person name="Labutti K."/>
            <person name="Salamov A."/>
            <person name="Andreopoulos B."/>
            <person name="Baker S."/>
            <person name="Barry K."/>
            <person name="Bills G."/>
            <person name="Bluhm B."/>
            <person name="Cannon C."/>
            <person name="Castanera R."/>
            <person name="Culley D."/>
            <person name="Daum C."/>
            <person name="Ezra D."/>
            <person name="Gonzalez J."/>
            <person name="Henrissat B."/>
            <person name="Kuo A."/>
            <person name="Liang C."/>
            <person name="Lipzen A."/>
            <person name="Lutzoni F."/>
            <person name="Magnuson J."/>
            <person name="Mondo S."/>
            <person name="Nolan M."/>
            <person name="Ohm R."/>
            <person name="Pangilinan J."/>
            <person name="Park H.-J."/>
            <person name="Ramirez L."/>
            <person name="Alfaro M."/>
            <person name="Sun H."/>
            <person name="Tritt A."/>
            <person name="Yoshinaga Y."/>
            <person name="Zwiers L.-H."/>
            <person name="Turgeon B."/>
            <person name="Goodwin S."/>
            <person name="Spatafora J."/>
            <person name="Crous P."/>
            <person name="Grigoriev I."/>
        </authorList>
    </citation>
    <scope>NUCLEOTIDE SEQUENCE</scope>
    <source>
        <strain evidence="2">CBS 130266</strain>
    </source>
</reference>
<organism evidence="2 3">
    <name type="scientific">Tothia fuscella</name>
    <dbReference type="NCBI Taxonomy" id="1048955"/>
    <lineage>
        <taxon>Eukaryota</taxon>
        <taxon>Fungi</taxon>
        <taxon>Dikarya</taxon>
        <taxon>Ascomycota</taxon>
        <taxon>Pezizomycotina</taxon>
        <taxon>Dothideomycetes</taxon>
        <taxon>Pleosporomycetidae</taxon>
        <taxon>Venturiales</taxon>
        <taxon>Cylindrosympodiaceae</taxon>
        <taxon>Tothia</taxon>
    </lineage>
</organism>
<comment type="caution">
    <text evidence="2">The sequence shown here is derived from an EMBL/GenBank/DDBJ whole genome shotgun (WGS) entry which is preliminary data.</text>
</comment>
<accession>A0A9P4TTG5</accession>
<name>A0A9P4TTG5_9PEZI</name>
<sequence length="230" mass="26323">MSTIRIYLRWPKTKERLCSEVFHASALWDKVRIIKKLTAAEDKYREATRKLRAMGRCPTTIDSTHVSNPTTDIDIGDAALLYHQPRFRAKVDAWKAKVPRFEPQHYTYTDRHYVRSPVLFPLDSPKGELSEIPQLYDWDCKSVPIGQCLSDPGTKEAAAQIRAWKRLQRDAAKQLVGTPKRERSQSQSDSSSRKKRKEGDGMITFPANFKYPVFTYQGSAVQPVTSKPPP</sequence>
<dbReference type="EMBL" id="MU007090">
    <property type="protein sequence ID" value="KAF2422463.1"/>
    <property type="molecule type" value="Genomic_DNA"/>
</dbReference>
<protein>
    <submittedName>
        <fullName evidence="2">Uncharacterized protein</fullName>
    </submittedName>
</protein>
<gene>
    <name evidence="2" type="ORF">EJ08DRAFT_480549</name>
</gene>
<dbReference type="AlphaFoldDB" id="A0A9P4TTG5"/>
<dbReference type="Proteomes" id="UP000800235">
    <property type="component" value="Unassembled WGS sequence"/>
</dbReference>
<proteinExistence type="predicted"/>
<evidence type="ECO:0000313" key="3">
    <source>
        <dbReference type="Proteomes" id="UP000800235"/>
    </source>
</evidence>
<feature type="region of interest" description="Disordered" evidence="1">
    <location>
        <begin position="173"/>
        <end position="203"/>
    </location>
</feature>